<organism evidence="3 4">
    <name type="scientific">Microbacterium lacticum</name>
    <dbReference type="NCBI Taxonomy" id="33885"/>
    <lineage>
        <taxon>Bacteria</taxon>
        <taxon>Bacillati</taxon>
        <taxon>Actinomycetota</taxon>
        <taxon>Actinomycetes</taxon>
        <taxon>Micrococcales</taxon>
        <taxon>Microbacteriaceae</taxon>
        <taxon>Microbacterium</taxon>
    </lineage>
</organism>
<keyword evidence="2" id="KW-0472">Membrane</keyword>
<protein>
    <submittedName>
        <fullName evidence="3">Uncharacterized protein DUF3159</fullName>
    </submittedName>
</protein>
<feature type="transmembrane region" description="Helical" evidence="2">
    <location>
        <begin position="120"/>
        <end position="138"/>
    </location>
</feature>
<evidence type="ECO:0000256" key="1">
    <source>
        <dbReference type="SAM" id="MobiDB-lite"/>
    </source>
</evidence>
<keyword evidence="2" id="KW-1133">Transmembrane helix</keyword>
<dbReference type="Pfam" id="PF11361">
    <property type="entry name" value="DUF3159"/>
    <property type="match status" value="1"/>
</dbReference>
<comment type="caution">
    <text evidence="3">The sequence shown here is derived from an EMBL/GenBank/DDBJ whole genome shotgun (WGS) entry which is preliminary data.</text>
</comment>
<dbReference type="OrthoDB" id="5244221at2"/>
<gene>
    <name evidence="3" type="ORF">FHX68_0568</name>
</gene>
<keyword evidence="4" id="KW-1185">Reference proteome</keyword>
<evidence type="ECO:0000313" key="4">
    <source>
        <dbReference type="Proteomes" id="UP000319804"/>
    </source>
</evidence>
<name>A0A4Y3UJE3_9MICO</name>
<keyword evidence="2" id="KW-0812">Transmembrane</keyword>
<reference evidence="3 4" key="1">
    <citation type="submission" date="2019-06" db="EMBL/GenBank/DDBJ databases">
        <title>Sequencing the genomes of 1000 actinobacteria strains.</title>
        <authorList>
            <person name="Klenk H.-P."/>
        </authorList>
    </citation>
    <scope>NUCLEOTIDE SEQUENCE [LARGE SCALE GENOMIC DNA]</scope>
    <source>
        <strain evidence="3 4">DSM 20427</strain>
    </source>
</reference>
<dbReference type="RefSeq" id="WP_141379689.1">
    <property type="nucleotide sequence ID" value="NZ_BJNA01000008.1"/>
</dbReference>
<dbReference type="Proteomes" id="UP000319804">
    <property type="component" value="Unassembled WGS sequence"/>
</dbReference>
<feature type="compositionally biased region" description="Basic and acidic residues" evidence="1">
    <location>
        <begin position="11"/>
        <end position="24"/>
    </location>
</feature>
<dbReference type="InterPro" id="IPR016566">
    <property type="entry name" value="UCP010219"/>
</dbReference>
<dbReference type="EMBL" id="VFPS01000001">
    <property type="protein sequence ID" value="TQN00473.1"/>
    <property type="molecule type" value="Genomic_DNA"/>
</dbReference>
<feature type="transmembrane region" description="Helical" evidence="2">
    <location>
        <begin position="158"/>
        <end position="181"/>
    </location>
</feature>
<feature type="region of interest" description="Disordered" evidence="1">
    <location>
        <begin position="1"/>
        <end position="34"/>
    </location>
</feature>
<feature type="transmembrane region" description="Helical" evidence="2">
    <location>
        <begin position="93"/>
        <end position="113"/>
    </location>
</feature>
<sequence length="266" mass="27893">MSVPLDPPPPSDREPERGARRDGPDSDAPTAPSASELFGQALGSAARRAGMDPTKDAHTGHVVWRAMGGWRGVFESVLPGLAFVLLFTVTRDLVLALVVSVGLAAVFTIIRLVQRSTISAALGGLIAAAAAAALALWTGRAQDNFVPGLITNAAYGTAFLVSALIGWSLIGLAVGFLMNEGTAWRGDARQRRVFFWLAIAWAALFYVRLAVQLPLYLAGTDEATTALGTLKLVMGLPLFAPLVAVTWLAVRAVYPPAAKTGSSSEA</sequence>
<accession>A0A4Y3UJE3</accession>
<feature type="compositionally biased region" description="Pro residues" evidence="1">
    <location>
        <begin position="1"/>
        <end position="10"/>
    </location>
</feature>
<proteinExistence type="predicted"/>
<feature type="transmembrane region" description="Helical" evidence="2">
    <location>
        <begin position="233"/>
        <end position="254"/>
    </location>
</feature>
<evidence type="ECO:0000313" key="3">
    <source>
        <dbReference type="EMBL" id="TQN00473.1"/>
    </source>
</evidence>
<dbReference type="AlphaFoldDB" id="A0A4Y3UJE3"/>
<evidence type="ECO:0000256" key="2">
    <source>
        <dbReference type="SAM" id="Phobius"/>
    </source>
</evidence>
<feature type="transmembrane region" description="Helical" evidence="2">
    <location>
        <begin position="193"/>
        <end position="213"/>
    </location>
</feature>